<dbReference type="Pfam" id="PF13561">
    <property type="entry name" value="adh_short_C2"/>
    <property type="match status" value="1"/>
</dbReference>
<dbReference type="PANTHER" id="PTHR42760">
    <property type="entry name" value="SHORT-CHAIN DEHYDROGENASES/REDUCTASES FAMILY MEMBER"/>
    <property type="match status" value="1"/>
</dbReference>
<accession>A0ABR4KGK5</accession>
<dbReference type="InterPro" id="IPR036291">
    <property type="entry name" value="NAD(P)-bd_dom_sf"/>
</dbReference>
<protein>
    <recommendedName>
        <fullName evidence="5">NAD(P)-binding protein</fullName>
    </recommendedName>
</protein>
<name>A0ABR4KGK5_9EURO</name>
<dbReference type="PRINTS" id="PR00080">
    <property type="entry name" value="SDRFAMILY"/>
</dbReference>
<organism evidence="3 4">
    <name type="scientific">Aspergillus pseudodeflectus</name>
    <dbReference type="NCBI Taxonomy" id="176178"/>
    <lineage>
        <taxon>Eukaryota</taxon>
        <taxon>Fungi</taxon>
        <taxon>Dikarya</taxon>
        <taxon>Ascomycota</taxon>
        <taxon>Pezizomycotina</taxon>
        <taxon>Eurotiomycetes</taxon>
        <taxon>Eurotiomycetidae</taxon>
        <taxon>Eurotiales</taxon>
        <taxon>Aspergillaceae</taxon>
        <taxon>Aspergillus</taxon>
        <taxon>Aspergillus subgen. Nidulantes</taxon>
    </lineage>
</organism>
<evidence type="ECO:0000313" key="3">
    <source>
        <dbReference type="EMBL" id="KAL2851415.1"/>
    </source>
</evidence>
<dbReference type="SUPFAM" id="SSF51735">
    <property type="entry name" value="NAD(P)-binding Rossmann-fold domains"/>
    <property type="match status" value="1"/>
</dbReference>
<evidence type="ECO:0008006" key="5">
    <source>
        <dbReference type="Google" id="ProtNLM"/>
    </source>
</evidence>
<dbReference type="RefSeq" id="XP_070899856.1">
    <property type="nucleotide sequence ID" value="XM_071045474.1"/>
</dbReference>
<dbReference type="Proteomes" id="UP001610444">
    <property type="component" value="Unassembled WGS sequence"/>
</dbReference>
<sequence length="266" mass="27937">MTSLLRGSAFITGAASGIGKATATSFATHGIHQLAIADINLPLAQEAARSLESRFPNLQVLPIHLDVSSEESIAAAIAQTKAAFTRIDYAINNAGISGSPTLSAEHDASEWRKTLDVNLTGVWMCSRAQIGAMLSQEKRPDDSERHNRGVIVNVASMYGLLATSLNTPAVAYTASKHGVVGLTRADAIAYAEKGIRINAVCPGYVATPLLEGRMESGVVQREIAKIPVGRMASPEEIGDQIVVLASTLCSYVYGAAVVADGGFTIQ</sequence>
<reference evidence="3 4" key="1">
    <citation type="submission" date="2024-07" db="EMBL/GenBank/DDBJ databases">
        <title>Section-level genome sequencing and comparative genomics of Aspergillus sections Usti and Cavernicolus.</title>
        <authorList>
            <consortium name="Lawrence Berkeley National Laboratory"/>
            <person name="Nybo J.L."/>
            <person name="Vesth T.C."/>
            <person name="Theobald S."/>
            <person name="Frisvad J.C."/>
            <person name="Larsen T.O."/>
            <person name="Kjaerboelling I."/>
            <person name="Rothschild-Mancinelli K."/>
            <person name="Lyhne E.K."/>
            <person name="Kogle M.E."/>
            <person name="Barry K."/>
            <person name="Clum A."/>
            <person name="Na H."/>
            <person name="Ledsgaard L."/>
            <person name="Lin J."/>
            <person name="Lipzen A."/>
            <person name="Kuo A."/>
            <person name="Riley R."/>
            <person name="Mondo S."/>
            <person name="LaButti K."/>
            <person name="Haridas S."/>
            <person name="Pangalinan J."/>
            <person name="Salamov A.A."/>
            <person name="Simmons B.A."/>
            <person name="Magnuson J.K."/>
            <person name="Chen J."/>
            <person name="Drula E."/>
            <person name="Henrissat B."/>
            <person name="Wiebenga A."/>
            <person name="Lubbers R.J."/>
            <person name="Gomes A.C."/>
            <person name="Macurrencykelacurrency M.R."/>
            <person name="Stajich J."/>
            <person name="Grigoriev I.V."/>
            <person name="Mortensen U.H."/>
            <person name="De vries R.P."/>
            <person name="Baker S.E."/>
            <person name="Andersen M.R."/>
        </authorList>
    </citation>
    <scope>NUCLEOTIDE SEQUENCE [LARGE SCALE GENOMIC DNA]</scope>
    <source>
        <strain evidence="3 4">CBS 756.74</strain>
    </source>
</reference>
<dbReference type="EMBL" id="JBFXLR010000018">
    <property type="protein sequence ID" value="KAL2851415.1"/>
    <property type="molecule type" value="Genomic_DNA"/>
</dbReference>
<dbReference type="InterPro" id="IPR002347">
    <property type="entry name" value="SDR_fam"/>
</dbReference>
<keyword evidence="4" id="KW-1185">Reference proteome</keyword>
<evidence type="ECO:0000313" key="4">
    <source>
        <dbReference type="Proteomes" id="UP001610444"/>
    </source>
</evidence>
<dbReference type="GeneID" id="98160638"/>
<dbReference type="CDD" id="cd05233">
    <property type="entry name" value="SDR_c"/>
    <property type="match status" value="1"/>
</dbReference>
<proteinExistence type="inferred from homology"/>
<gene>
    <name evidence="3" type="ORF">BJX68DRAFT_266323</name>
</gene>
<keyword evidence="2" id="KW-0521">NADP</keyword>
<dbReference type="Gene3D" id="3.40.50.720">
    <property type="entry name" value="NAD(P)-binding Rossmann-like Domain"/>
    <property type="match status" value="1"/>
</dbReference>
<evidence type="ECO:0000256" key="2">
    <source>
        <dbReference type="ARBA" id="ARBA00022857"/>
    </source>
</evidence>
<evidence type="ECO:0000256" key="1">
    <source>
        <dbReference type="ARBA" id="ARBA00006484"/>
    </source>
</evidence>
<dbReference type="PRINTS" id="PR00081">
    <property type="entry name" value="GDHRDH"/>
</dbReference>
<comment type="caution">
    <text evidence="3">The sequence shown here is derived from an EMBL/GenBank/DDBJ whole genome shotgun (WGS) entry which is preliminary data.</text>
</comment>
<comment type="similarity">
    <text evidence="1">Belongs to the short-chain dehydrogenases/reductases (SDR) family.</text>
</comment>